<dbReference type="InterPro" id="IPR018867">
    <property type="entry name" value="Cell_div_borealin"/>
</dbReference>
<sequence>MSLNPSEKRRASELDAFDDHEARTPVGSPPRKRLRITQRQKQALIDNLQLEITERARKLRAHYALQAQDLRSRIERRVNRIPVTLRKKSMGELLAKYQETVKAEAPKTNPLKMTSNPSPFKKAAMPAKTTKPAQSSDKVSGNGGKRTASKAVKATRQKSDVIHSSDKENAPCPGSTNSPLANPKKRGKAGATGGTARVISQHVQGSVLSPKSSNSRTFPQSPLKQSPVKSQPYKSHPTSPLKPSFGNLDENTKAKATRAPARKILSPQDAAASKRPSSAASLRMKRAAAAKSTATTSTTRKTISRPATRQQHARTASSSTTASSASAGTTIVRSTRSGTTTRKAAAAISASATTTKKMPTPRGQTGTAASNAKKAAATTGMRRGLAVEPPPPGRRVLRKRA</sequence>
<evidence type="ECO:0000313" key="12">
    <source>
        <dbReference type="EMBL" id="WEW58595.1"/>
    </source>
</evidence>
<gene>
    <name evidence="12" type="ORF">PRK78_004063</name>
</gene>
<keyword evidence="9" id="KW-0137">Centromere</keyword>
<evidence type="ECO:0000256" key="4">
    <source>
        <dbReference type="ARBA" id="ARBA00022454"/>
    </source>
</evidence>
<dbReference type="EMBL" id="CP120628">
    <property type="protein sequence ID" value="WEW58595.1"/>
    <property type="molecule type" value="Genomic_DNA"/>
</dbReference>
<dbReference type="PANTHER" id="PTHR16040:SF7">
    <property type="entry name" value="AUSTRALIN, ISOFORM A-RELATED"/>
    <property type="match status" value="1"/>
</dbReference>
<evidence type="ECO:0000313" key="13">
    <source>
        <dbReference type="Proteomes" id="UP001219355"/>
    </source>
</evidence>
<feature type="compositionally biased region" description="Low complexity" evidence="10">
    <location>
        <begin position="313"/>
        <end position="330"/>
    </location>
</feature>
<feature type="region of interest" description="Disordered" evidence="10">
    <location>
        <begin position="105"/>
        <end position="401"/>
    </location>
</feature>
<evidence type="ECO:0000256" key="6">
    <source>
        <dbReference type="ARBA" id="ARBA00022776"/>
    </source>
</evidence>
<feature type="compositionally biased region" description="Low complexity" evidence="10">
    <location>
        <begin position="270"/>
        <end position="282"/>
    </location>
</feature>
<keyword evidence="6" id="KW-0498">Mitosis</keyword>
<dbReference type="GO" id="GO:0000775">
    <property type="term" value="C:chromosome, centromeric region"/>
    <property type="evidence" value="ECO:0007669"/>
    <property type="project" value="UniProtKB-SubCell"/>
</dbReference>
<evidence type="ECO:0000256" key="8">
    <source>
        <dbReference type="ARBA" id="ARBA00023306"/>
    </source>
</evidence>
<feature type="compositionally biased region" description="Polar residues" evidence="10">
    <location>
        <begin position="201"/>
        <end position="238"/>
    </location>
</feature>
<dbReference type="PANTHER" id="PTHR16040">
    <property type="entry name" value="AUSTRALIN, ISOFORM A-RELATED"/>
    <property type="match status" value="1"/>
</dbReference>
<dbReference type="Proteomes" id="UP001219355">
    <property type="component" value="Chromosome 2"/>
</dbReference>
<feature type="domain" description="Borealin N-terminal" evidence="11">
    <location>
        <begin position="40"/>
        <end position="96"/>
    </location>
</feature>
<feature type="compositionally biased region" description="Low complexity" evidence="10">
    <location>
        <begin position="121"/>
        <end position="133"/>
    </location>
</feature>
<keyword evidence="5" id="KW-0132">Cell division</keyword>
<feature type="compositionally biased region" description="Low complexity" evidence="10">
    <location>
        <begin position="289"/>
        <end position="305"/>
    </location>
</feature>
<comment type="subcellular location">
    <subcellularLocation>
        <location evidence="2">Chromosome</location>
        <location evidence="2">Centromere</location>
    </subcellularLocation>
    <subcellularLocation>
        <location evidence="1">Nucleus</location>
    </subcellularLocation>
</comment>
<name>A0AAF0DKF5_9EURO</name>
<dbReference type="Pfam" id="PF10444">
    <property type="entry name" value="Nbl1_Borealin_N"/>
    <property type="match status" value="1"/>
</dbReference>
<evidence type="ECO:0000256" key="2">
    <source>
        <dbReference type="ARBA" id="ARBA00004584"/>
    </source>
</evidence>
<proteinExistence type="inferred from homology"/>
<protein>
    <recommendedName>
        <fullName evidence="11">Borealin N-terminal domain-containing protein</fullName>
    </recommendedName>
</protein>
<feature type="compositionally biased region" description="Basic and acidic residues" evidence="10">
    <location>
        <begin position="1"/>
        <end position="23"/>
    </location>
</feature>
<evidence type="ECO:0000256" key="3">
    <source>
        <dbReference type="ARBA" id="ARBA00009914"/>
    </source>
</evidence>
<feature type="region of interest" description="Disordered" evidence="10">
    <location>
        <begin position="1"/>
        <end position="32"/>
    </location>
</feature>
<evidence type="ECO:0000256" key="10">
    <source>
        <dbReference type="SAM" id="MobiDB-lite"/>
    </source>
</evidence>
<dbReference type="InterPro" id="IPR018851">
    <property type="entry name" value="Borealin_N"/>
</dbReference>
<organism evidence="12 13">
    <name type="scientific">Emydomyces testavorans</name>
    <dbReference type="NCBI Taxonomy" id="2070801"/>
    <lineage>
        <taxon>Eukaryota</taxon>
        <taxon>Fungi</taxon>
        <taxon>Dikarya</taxon>
        <taxon>Ascomycota</taxon>
        <taxon>Pezizomycotina</taxon>
        <taxon>Eurotiomycetes</taxon>
        <taxon>Eurotiomycetidae</taxon>
        <taxon>Onygenales</taxon>
        <taxon>Nannizziopsiaceae</taxon>
        <taxon>Emydomyces</taxon>
    </lineage>
</organism>
<comment type="similarity">
    <text evidence="3">Belongs to the borealin family.</text>
</comment>
<dbReference type="GO" id="GO:0051233">
    <property type="term" value="C:spindle midzone"/>
    <property type="evidence" value="ECO:0007669"/>
    <property type="project" value="TreeGrafter"/>
</dbReference>
<evidence type="ECO:0000256" key="9">
    <source>
        <dbReference type="ARBA" id="ARBA00023328"/>
    </source>
</evidence>
<feature type="compositionally biased region" description="Basic and acidic residues" evidence="10">
    <location>
        <begin position="157"/>
        <end position="169"/>
    </location>
</feature>
<evidence type="ECO:0000259" key="11">
    <source>
        <dbReference type="Pfam" id="PF10444"/>
    </source>
</evidence>
<dbReference type="GO" id="GO:0000070">
    <property type="term" value="P:mitotic sister chromatid segregation"/>
    <property type="evidence" value="ECO:0007669"/>
    <property type="project" value="TreeGrafter"/>
</dbReference>
<accession>A0AAF0DKF5</accession>
<dbReference type="GO" id="GO:0005634">
    <property type="term" value="C:nucleus"/>
    <property type="evidence" value="ECO:0007669"/>
    <property type="project" value="UniProtKB-SubCell"/>
</dbReference>
<feature type="compositionally biased region" description="Low complexity" evidence="10">
    <location>
        <begin position="365"/>
        <end position="380"/>
    </location>
</feature>
<feature type="compositionally biased region" description="Low complexity" evidence="10">
    <location>
        <begin position="339"/>
        <end position="357"/>
    </location>
</feature>
<dbReference type="GO" id="GO:0032133">
    <property type="term" value="C:chromosome passenger complex"/>
    <property type="evidence" value="ECO:0007669"/>
    <property type="project" value="TreeGrafter"/>
</dbReference>
<dbReference type="GO" id="GO:0051301">
    <property type="term" value="P:cell division"/>
    <property type="evidence" value="ECO:0007669"/>
    <property type="project" value="UniProtKB-KW"/>
</dbReference>
<evidence type="ECO:0000256" key="5">
    <source>
        <dbReference type="ARBA" id="ARBA00022618"/>
    </source>
</evidence>
<evidence type="ECO:0000256" key="1">
    <source>
        <dbReference type="ARBA" id="ARBA00004123"/>
    </source>
</evidence>
<keyword evidence="13" id="KW-1185">Reference proteome</keyword>
<dbReference type="AlphaFoldDB" id="A0AAF0DKF5"/>
<evidence type="ECO:0000256" key="7">
    <source>
        <dbReference type="ARBA" id="ARBA00023242"/>
    </source>
</evidence>
<keyword evidence="4" id="KW-0158">Chromosome</keyword>
<keyword evidence="8" id="KW-0131">Cell cycle</keyword>
<reference evidence="12" key="1">
    <citation type="submission" date="2023-03" db="EMBL/GenBank/DDBJ databases">
        <title>Emydomyces testavorans Genome Sequence.</title>
        <authorList>
            <person name="Hoyer L."/>
        </authorList>
    </citation>
    <scope>NUCLEOTIDE SEQUENCE</scope>
    <source>
        <strain evidence="12">16-2883</strain>
    </source>
</reference>
<keyword evidence="7" id="KW-0539">Nucleus</keyword>